<comment type="caution">
    <text evidence="1">The sequence shown here is derived from an EMBL/GenBank/DDBJ whole genome shotgun (WGS) entry which is preliminary data.</text>
</comment>
<organism evidence="1 2">
    <name type="scientific">Phaeodactylibacter xiamenensis</name>
    <dbReference type="NCBI Taxonomy" id="1524460"/>
    <lineage>
        <taxon>Bacteria</taxon>
        <taxon>Pseudomonadati</taxon>
        <taxon>Bacteroidota</taxon>
        <taxon>Saprospiria</taxon>
        <taxon>Saprospirales</taxon>
        <taxon>Haliscomenobacteraceae</taxon>
        <taxon>Phaeodactylibacter</taxon>
    </lineage>
</organism>
<accession>A0A098SDE1</accession>
<evidence type="ECO:0000313" key="1">
    <source>
        <dbReference type="EMBL" id="KGE89012.1"/>
    </source>
</evidence>
<dbReference type="EMBL" id="JPOS01000012">
    <property type="protein sequence ID" value="KGE89012.1"/>
    <property type="molecule type" value="Genomic_DNA"/>
</dbReference>
<gene>
    <name evidence="1" type="ORF">IX84_04295</name>
</gene>
<dbReference type="Pfam" id="PF18944">
    <property type="entry name" value="DUF5691"/>
    <property type="match status" value="1"/>
</dbReference>
<dbReference type="InterPro" id="IPR043746">
    <property type="entry name" value="DUF5691"/>
</dbReference>
<evidence type="ECO:0000313" key="2">
    <source>
        <dbReference type="Proteomes" id="UP000029736"/>
    </source>
</evidence>
<reference evidence="1 2" key="1">
    <citation type="journal article" date="2014" name="Int. J. Syst. Evol. Microbiol.">
        <title>Phaeodactylibacter xiamenensis gen. nov., sp. nov., a member of the family Saprospiraceae isolated from the marine alga Phaeodactylum tricornutum.</title>
        <authorList>
            <person name="Chen Z.Jr."/>
            <person name="Lei X."/>
            <person name="Lai Q."/>
            <person name="Li Y."/>
            <person name="Zhang B."/>
            <person name="Zhang J."/>
            <person name="Zhang H."/>
            <person name="Yang L."/>
            <person name="Zheng W."/>
            <person name="Tian Y."/>
            <person name="Yu Z."/>
            <person name="Xu H.Jr."/>
            <person name="Zheng T."/>
        </authorList>
    </citation>
    <scope>NUCLEOTIDE SEQUENCE [LARGE SCALE GENOMIC DNA]</scope>
    <source>
        <strain evidence="1 2">KD52</strain>
    </source>
</reference>
<dbReference type="STRING" id="1524460.IX84_04295"/>
<protein>
    <submittedName>
        <fullName evidence="1">Uncharacterized protein</fullName>
    </submittedName>
</protein>
<keyword evidence="2" id="KW-1185">Reference proteome</keyword>
<proteinExistence type="predicted"/>
<dbReference type="Proteomes" id="UP000029736">
    <property type="component" value="Unassembled WGS sequence"/>
</dbReference>
<name>A0A098SDE1_9BACT</name>
<dbReference type="AlphaFoldDB" id="A0A098SDE1"/>
<sequence>MIWEALSKLALLGTERGQLPPEVLKALEQVGIQATQAPEAVVLEGAALYHQLRRAGFPLQHLEAPTAPLLQGKQAAAPPQAARQMEHIVRGNFREALPEALQLLHQANLPLPPEHLPALLYKAAKKPDFWYALRPVLQPADFELLRLNPDWSSIAERPPVADWQKETQADRVQMLRRLRFEQPEQATSWLTTCWEGLTPTEKKELISILDTGLNASDQPFLEAQLSDSRKEVRQSAAQLLLKIPDTPLQDTLYKEAATWLTLHKDGRLDLHAPPKPISAFKKLGLYSSKKHKYTGGERAGYAYDILSKVPPKRWEAYFRKSTLDALRLFARANQHQLLTDAIANAALLHQDHRWIEALLRHWWRTDNEVRWNSALGKQLMAALPDPLFNEIMSQHLKQHQGYIEERSFAGQLLCLGVHKWESRVARQVLQNFRDWLNAAQSVYWNMWHYKRILRVAAYLAPVDILPAFRAGWNQRTPIWGNWEGDIDRLLKTLAFRKDLNEVLNPPGKNHNKKTP</sequence>